<dbReference type="EMBL" id="DWWM01000056">
    <property type="protein sequence ID" value="HJC37260.1"/>
    <property type="molecule type" value="Genomic_DNA"/>
</dbReference>
<evidence type="ECO:0000313" key="3">
    <source>
        <dbReference type="Proteomes" id="UP000823896"/>
    </source>
</evidence>
<accession>A0A9D2SXA0</accession>
<keyword evidence="1" id="KW-0732">Signal</keyword>
<gene>
    <name evidence="2" type="ORF">H9702_09070</name>
</gene>
<dbReference type="Proteomes" id="UP000823896">
    <property type="component" value="Unassembled WGS sequence"/>
</dbReference>
<organism evidence="2 3">
    <name type="scientific">Candidatus Merdibacter merdavium</name>
    <dbReference type="NCBI Taxonomy" id="2838692"/>
    <lineage>
        <taxon>Bacteria</taxon>
        <taxon>Bacillati</taxon>
        <taxon>Bacillota</taxon>
        <taxon>Erysipelotrichia</taxon>
        <taxon>Erysipelotrichales</taxon>
        <taxon>Erysipelotrichaceae</taxon>
        <taxon>Merdibacter</taxon>
    </lineage>
</organism>
<name>A0A9D2SXA0_9FIRM</name>
<sequence length="165" mass="18747">MRYRKLAVLMAPVLFMSTLTGCSSAPKADMMMHCTYEQTIDAMTYTSTADFTYVKETGQMLSGHITHQYEGYPKDEASNAVLTNMAVRASELSETEGVQLELNRTDTGFGSDETWDYTKIDLKEIPYVDEEQANFIDQNRGYYSQDMAKDYYEGQHYGCSVSNIH</sequence>
<feature type="chain" id="PRO_5038629186" description="Lipoprotein" evidence="1">
    <location>
        <begin position="22"/>
        <end position="165"/>
    </location>
</feature>
<comment type="caution">
    <text evidence="2">The sequence shown here is derived from an EMBL/GenBank/DDBJ whole genome shotgun (WGS) entry which is preliminary data.</text>
</comment>
<protein>
    <recommendedName>
        <fullName evidence="4">Lipoprotein</fullName>
    </recommendedName>
</protein>
<evidence type="ECO:0008006" key="4">
    <source>
        <dbReference type="Google" id="ProtNLM"/>
    </source>
</evidence>
<reference evidence="2" key="1">
    <citation type="journal article" date="2021" name="PeerJ">
        <title>Extensive microbial diversity within the chicken gut microbiome revealed by metagenomics and culture.</title>
        <authorList>
            <person name="Gilroy R."/>
            <person name="Ravi A."/>
            <person name="Getino M."/>
            <person name="Pursley I."/>
            <person name="Horton D.L."/>
            <person name="Alikhan N.F."/>
            <person name="Baker D."/>
            <person name="Gharbi K."/>
            <person name="Hall N."/>
            <person name="Watson M."/>
            <person name="Adriaenssens E.M."/>
            <person name="Foster-Nyarko E."/>
            <person name="Jarju S."/>
            <person name="Secka A."/>
            <person name="Antonio M."/>
            <person name="Oren A."/>
            <person name="Chaudhuri R.R."/>
            <person name="La Ragione R."/>
            <person name="Hildebrand F."/>
            <person name="Pallen M.J."/>
        </authorList>
    </citation>
    <scope>NUCLEOTIDE SEQUENCE</scope>
    <source>
        <strain evidence="2">CHK187-11901</strain>
    </source>
</reference>
<feature type="signal peptide" evidence="1">
    <location>
        <begin position="1"/>
        <end position="21"/>
    </location>
</feature>
<evidence type="ECO:0000313" key="2">
    <source>
        <dbReference type="EMBL" id="HJC37260.1"/>
    </source>
</evidence>
<dbReference type="AlphaFoldDB" id="A0A9D2SXA0"/>
<evidence type="ECO:0000256" key="1">
    <source>
        <dbReference type="SAM" id="SignalP"/>
    </source>
</evidence>
<dbReference type="PROSITE" id="PS51257">
    <property type="entry name" value="PROKAR_LIPOPROTEIN"/>
    <property type="match status" value="1"/>
</dbReference>
<proteinExistence type="predicted"/>
<reference evidence="2" key="2">
    <citation type="submission" date="2021-04" db="EMBL/GenBank/DDBJ databases">
        <authorList>
            <person name="Gilroy R."/>
        </authorList>
    </citation>
    <scope>NUCLEOTIDE SEQUENCE</scope>
    <source>
        <strain evidence="2">CHK187-11901</strain>
    </source>
</reference>